<feature type="signal peptide" evidence="2">
    <location>
        <begin position="1"/>
        <end position="16"/>
    </location>
</feature>
<dbReference type="EMBL" id="CP141888">
    <property type="protein sequence ID" value="WRT68865.1"/>
    <property type="molecule type" value="Genomic_DNA"/>
</dbReference>
<reference evidence="3 4" key="1">
    <citation type="submission" date="2024-01" db="EMBL/GenBank/DDBJ databases">
        <title>Comparative genomics of Cryptococcus and Kwoniella reveals pathogenesis evolution and contrasting modes of karyotype evolution via chromosome fusion or intercentromeric recombination.</title>
        <authorList>
            <person name="Coelho M.A."/>
            <person name="David-Palma M."/>
            <person name="Shea T."/>
            <person name="Bowers K."/>
            <person name="McGinley-Smith S."/>
            <person name="Mohammad A.W."/>
            <person name="Gnirke A."/>
            <person name="Yurkov A.M."/>
            <person name="Nowrousian M."/>
            <person name="Sun S."/>
            <person name="Cuomo C.A."/>
            <person name="Heitman J."/>
        </authorList>
    </citation>
    <scope>NUCLEOTIDE SEQUENCE [LARGE SCALE GENOMIC DNA]</scope>
    <source>
        <strain evidence="3">CBS 11374</strain>
    </source>
</reference>
<keyword evidence="2" id="KW-0732">Signal</keyword>
<proteinExistence type="predicted"/>
<feature type="compositionally biased region" description="Polar residues" evidence="1">
    <location>
        <begin position="163"/>
        <end position="172"/>
    </location>
</feature>
<feature type="compositionally biased region" description="Basic and acidic residues" evidence="1">
    <location>
        <begin position="174"/>
        <end position="188"/>
    </location>
</feature>
<evidence type="ECO:0000256" key="1">
    <source>
        <dbReference type="SAM" id="MobiDB-lite"/>
    </source>
</evidence>
<organism evidence="3 4">
    <name type="scientific">Kwoniella shivajii</name>
    <dbReference type="NCBI Taxonomy" id="564305"/>
    <lineage>
        <taxon>Eukaryota</taxon>
        <taxon>Fungi</taxon>
        <taxon>Dikarya</taxon>
        <taxon>Basidiomycota</taxon>
        <taxon>Agaricomycotina</taxon>
        <taxon>Tremellomycetes</taxon>
        <taxon>Tremellales</taxon>
        <taxon>Cryptococcaceae</taxon>
        <taxon>Kwoniella</taxon>
    </lineage>
</organism>
<evidence type="ECO:0000313" key="3">
    <source>
        <dbReference type="EMBL" id="WRT68865.1"/>
    </source>
</evidence>
<protein>
    <submittedName>
        <fullName evidence="3">Uncharacterized protein</fullName>
    </submittedName>
</protein>
<keyword evidence="4" id="KW-1185">Reference proteome</keyword>
<name>A0ABZ1D4N7_9TREE</name>
<dbReference type="RefSeq" id="XP_062793604.1">
    <property type="nucleotide sequence ID" value="XM_062937553.1"/>
</dbReference>
<gene>
    <name evidence="3" type="ORF">IL334_005846</name>
</gene>
<accession>A0ABZ1D4N7</accession>
<dbReference type="GeneID" id="87957976"/>
<feature type="chain" id="PRO_5045388218" evidence="2">
    <location>
        <begin position="17"/>
        <end position="221"/>
    </location>
</feature>
<dbReference type="Proteomes" id="UP001329825">
    <property type="component" value="Chromosome 8"/>
</dbReference>
<feature type="region of interest" description="Disordered" evidence="1">
    <location>
        <begin position="155"/>
        <end position="221"/>
    </location>
</feature>
<sequence>MLSLLCQVDILVSLLSIPIEVTTIVSHLPPLYSFAALKSEIRDPKENPFETDRNVIIVIRLLNVIYFIDSKNTTSTAGNDASTTSGVSDILMPCTEHGGLHWFSETALAAEGHSQEQISTARSYSDIFKARPDRDEWIKLHDVSRDLHFLSQASGIHARARSQPPSESNTSNRARHDDTGENPTNREDEASENDVPPGSTFDKEAGIWYRDGVNGSSFGPQ</sequence>
<evidence type="ECO:0000256" key="2">
    <source>
        <dbReference type="SAM" id="SignalP"/>
    </source>
</evidence>
<evidence type="ECO:0000313" key="4">
    <source>
        <dbReference type="Proteomes" id="UP001329825"/>
    </source>
</evidence>